<dbReference type="EMBL" id="JACSNX010000008">
    <property type="protein sequence ID" value="MBM6851250.1"/>
    <property type="molecule type" value="Genomic_DNA"/>
</dbReference>
<accession>A0ABS2FVE9</accession>
<reference evidence="1 2" key="1">
    <citation type="journal article" date="2021" name="Sci. Rep.">
        <title>The distribution of antibiotic resistance genes in chicken gut microbiota commensals.</title>
        <authorList>
            <person name="Juricova H."/>
            <person name="Matiasovicova J."/>
            <person name="Kubasova T."/>
            <person name="Cejkova D."/>
            <person name="Rychlik I."/>
        </authorList>
    </citation>
    <scope>NUCLEOTIDE SEQUENCE [LARGE SCALE GENOMIC DNA]</scope>
    <source>
        <strain evidence="1 2">An411</strain>
    </source>
</reference>
<dbReference type="PANTHER" id="PTHR30619">
    <property type="entry name" value="DNA INTERNALIZATION/COMPETENCE PROTEIN COMEC/REC2"/>
    <property type="match status" value="1"/>
</dbReference>
<dbReference type="Proteomes" id="UP000719500">
    <property type="component" value="Unassembled WGS sequence"/>
</dbReference>
<dbReference type="Gene3D" id="3.60.15.10">
    <property type="entry name" value="Ribonuclease Z/Hydroxyacylglutathione hydrolase-like"/>
    <property type="match status" value="1"/>
</dbReference>
<evidence type="ECO:0000313" key="2">
    <source>
        <dbReference type="Proteomes" id="UP000719500"/>
    </source>
</evidence>
<keyword evidence="2" id="KW-1185">Reference proteome</keyword>
<dbReference type="InterPro" id="IPR036866">
    <property type="entry name" value="RibonucZ/Hydroxyglut_hydro"/>
</dbReference>
<proteinExistence type="predicted"/>
<comment type="caution">
    <text evidence="1">The sequence shown here is derived from an EMBL/GenBank/DDBJ whole genome shotgun (WGS) entry which is preliminary data.</text>
</comment>
<evidence type="ECO:0008006" key="3">
    <source>
        <dbReference type="Google" id="ProtNLM"/>
    </source>
</evidence>
<organism evidence="1 2">
    <name type="scientific">Oscillibacter valericigenes</name>
    <dbReference type="NCBI Taxonomy" id="351091"/>
    <lineage>
        <taxon>Bacteria</taxon>
        <taxon>Bacillati</taxon>
        <taxon>Bacillota</taxon>
        <taxon>Clostridia</taxon>
        <taxon>Eubacteriales</taxon>
        <taxon>Oscillospiraceae</taxon>
        <taxon>Oscillibacter</taxon>
    </lineage>
</organism>
<evidence type="ECO:0000313" key="1">
    <source>
        <dbReference type="EMBL" id="MBM6851250.1"/>
    </source>
</evidence>
<name>A0ABS2FVE9_9FIRM</name>
<dbReference type="InterPro" id="IPR052159">
    <property type="entry name" value="Competence_DNA_uptake"/>
</dbReference>
<gene>
    <name evidence="1" type="ORF">H9X91_07345</name>
</gene>
<dbReference type="RefSeq" id="WP_204803951.1">
    <property type="nucleotide sequence ID" value="NZ_JACSNX010000008.1"/>
</dbReference>
<dbReference type="SUPFAM" id="SSF56281">
    <property type="entry name" value="Metallo-hydrolase/oxidoreductase"/>
    <property type="match status" value="1"/>
</dbReference>
<protein>
    <recommendedName>
        <fullName evidence="3">Hydrolase</fullName>
    </recommendedName>
</protein>
<dbReference type="PANTHER" id="PTHR30619:SF1">
    <property type="entry name" value="RECOMBINATION PROTEIN 2"/>
    <property type="match status" value="1"/>
</dbReference>
<sequence>MEELKLTFVNVGYGEAMVLECPDPAFPGGTFVMVIDGGSAEPEEYQGSGTGRIPLDQYLSLRGVDHIDVMAATHVHEDHLCGLLPVADRLRPGTFWQTLPGDLPGAMRQLEVPAERLTISRGKFLCALNDYQTLCRRLQAQGCPQLTLAAGTVLHPCRDLTVRVLGPSPIRARQLEDLCRELYREADEDAFWRKLDRLDAAMNNYSLILLLEYRGTRILLPGDTNCMGYGSLAEEDLRADLFKVGHHGQRDGISRPQIQRIAPKAVVCCASSDRRYNSAEPGILRMMADSGAELFFSDCPPGPDGTVPPPHSALTFTVGADGALQGVYAG</sequence>